<feature type="transmembrane region" description="Helical" evidence="6">
    <location>
        <begin position="271"/>
        <end position="288"/>
    </location>
</feature>
<dbReference type="GO" id="GO:0016020">
    <property type="term" value="C:membrane"/>
    <property type="evidence" value="ECO:0007669"/>
    <property type="project" value="UniProtKB-SubCell"/>
</dbReference>
<feature type="transmembrane region" description="Helical" evidence="6">
    <location>
        <begin position="300"/>
        <end position="318"/>
    </location>
</feature>
<dbReference type="SUPFAM" id="SSF103473">
    <property type="entry name" value="MFS general substrate transporter"/>
    <property type="match status" value="1"/>
</dbReference>
<accession>A0A9P6VUI1</accession>
<organism evidence="7 8">
    <name type="scientific">Rhodotorula mucilaginosa</name>
    <name type="common">Yeast</name>
    <name type="synonym">Rhodotorula rubra</name>
    <dbReference type="NCBI Taxonomy" id="5537"/>
    <lineage>
        <taxon>Eukaryota</taxon>
        <taxon>Fungi</taxon>
        <taxon>Dikarya</taxon>
        <taxon>Basidiomycota</taxon>
        <taxon>Pucciniomycotina</taxon>
        <taxon>Microbotryomycetes</taxon>
        <taxon>Sporidiobolales</taxon>
        <taxon>Sporidiobolaceae</taxon>
        <taxon>Rhodotorula</taxon>
    </lineage>
</organism>
<reference evidence="7 8" key="1">
    <citation type="submission" date="2020-11" db="EMBL/GenBank/DDBJ databases">
        <title>Kefir isolates.</title>
        <authorList>
            <person name="Marcisauskas S."/>
            <person name="Kim Y."/>
            <person name="Blasche S."/>
        </authorList>
    </citation>
    <scope>NUCLEOTIDE SEQUENCE [LARGE SCALE GENOMIC DNA]</scope>
    <source>
        <strain evidence="7 8">KR</strain>
    </source>
</reference>
<dbReference type="AlphaFoldDB" id="A0A9P6VUI1"/>
<evidence type="ECO:0008006" key="9">
    <source>
        <dbReference type="Google" id="ProtNLM"/>
    </source>
</evidence>
<feature type="region of interest" description="Disordered" evidence="5">
    <location>
        <begin position="658"/>
        <end position="678"/>
    </location>
</feature>
<proteinExistence type="predicted"/>
<keyword evidence="4 6" id="KW-0472">Membrane</keyword>
<feature type="transmembrane region" description="Helical" evidence="6">
    <location>
        <begin position="359"/>
        <end position="379"/>
    </location>
</feature>
<dbReference type="Pfam" id="PF00083">
    <property type="entry name" value="Sugar_tr"/>
    <property type="match status" value="2"/>
</dbReference>
<dbReference type="GO" id="GO:0022857">
    <property type="term" value="F:transmembrane transporter activity"/>
    <property type="evidence" value="ECO:0007669"/>
    <property type="project" value="InterPro"/>
</dbReference>
<keyword evidence="2 6" id="KW-0812">Transmembrane</keyword>
<dbReference type="Proteomes" id="UP000777482">
    <property type="component" value="Unassembled WGS sequence"/>
</dbReference>
<gene>
    <name evidence="7" type="ORF">C6P46_001621</name>
</gene>
<feature type="region of interest" description="Disordered" evidence="5">
    <location>
        <begin position="1"/>
        <end position="32"/>
    </location>
</feature>
<feature type="transmembrane region" description="Helical" evidence="6">
    <location>
        <begin position="499"/>
        <end position="517"/>
    </location>
</feature>
<evidence type="ECO:0000256" key="5">
    <source>
        <dbReference type="SAM" id="MobiDB-lite"/>
    </source>
</evidence>
<evidence type="ECO:0000313" key="7">
    <source>
        <dbReference type="EMBL" id="KAG0654511.1"/>
    </source>
</evidence>
<dbReference type="OrthoDB" id="2153661at2759"/>
<keyword evidence="3 6" id="KW-1133">Transmembrane helix</keyword>
<evidence type="ECO:0000313" key="8">
    <source>
        <dbReference type="Proteomes" id="UP000777482"/>
    </source>
</evidence>
<dbReference type="InterPro" id="IPR005828">
    <property type="entry name" value="MFS_sugar_transport-like"/>
</dbReference>
<protein>
    <recommendedName>
        <fullName evidence="9">Major facilitator superfamily (MFS) profile domain-containing protein</fullName>
    </recommendedName>
</protein>
<feature type="transmembrane region" description="Helical" evidence="6">
    <location>
        <begin position="210"/>
        <end position="228"/>
    </location>
</feature>
<keyword evidence="8" id="KW-1185">Reference proteome</keyword>
<dbReference type="EMBL" id="PUHQ01000147">
    <property type="protein sequence ID" value="KAG0654511.1"/>
    <property type="molecule type" value="Genomic_DNA"/>
</dbReference>
<evidence type="ECO:0000256" key="6">
    <source>
        <dbReference type="SAM" id="Phobius"/>
    </source>
</evidence>
<comment type="caution">
    <text evidence="7">The sequence shown here is derived from an EMBL/GenBank/DDBJ whole genome shotgun (WGS) entry which is preliminary data.</text>
</comment>
<evidence type="ECO:0000256" key="1">
    <source>
        <dbReference type="ARBA" id="ARBA00004141"/>
    </source>
</evidence>
<name>A0A9P6VUI1_RHOMI</name>
<evidence type="ECO:0000256" key="4">
    <source>
        <dbReference type="ARBA" id="ARBA00023136"/>
    </source>
</evidence>
<sequence>MSTGTYDRDEITAHKEKQAYPSSSPSDSSVGHTAAYGTVDDSALDATLYPDDSYTPDGTYWADLPRAERSRFVNKQFTTEWGRELRETWVLFKQDPGAPLKAYWNKYVLTGMGLFVEEATTGFVLFSIGNLKSLFASTWPQCWGNNPTVCDENWINAINYTQTCGIIIGQAIVGIEGDWIGRKFGLCQDALIMLIGSILLTGTWSNNLNVWVIVYAWCLFIYGIGVGGEYPMTGTRAMETSAFGIDATRDDRLHRGRNVVGSFLMQGWGQVFNQAILLICILIFSGGQETGRFSAKATQATYRVQFGFAVLIHFWLLYHRIFKIHDADTLVAGVKRRQNTSGYDAHSFRLLMSHFWGRLFATAGGWFANDVFFYGTKVFSGLFIKILKPGASVIVTWEWNMINLACSIAGYYMAFIFIDHKAYGRRRMQLVGFTFDFLIYLFAGIFFHQLQKPGAPVKAFTFMYNFSSFWNQFGPNCVSFLVAAEVFPASVRGTAHGFSAAWGKAGAVVATAAFGYIDNRSKYWFAVPFGALGMFCTAFFLPDTTGLDLREQERYWRCVRAGRAEDYHGVAIHPHHLSWYERVILKRQKHYDPVQDKLDRIEELRVLYEASLIEDGAMNPEAAALDEGVIRYFQAEAPRAERVQRQITKEQALRGDIPVEKKRIPPHSALEDTLGSPI</sequence>
<dbReference type="PANTHER" id="PTHR24064">
    <property type="entry name" value="SOLUTE CARRIER FAMILY 22 MEMBER"/>
    <property type="match status" value="1"/>
</dbReference>
<evidence type="ECO:0000256" key="3">
    <source>
        <dbReference type="ARBA" id="ARBA00022989"/>
    </source>
</evidence>
<feature type="transmembrane region" description="Helical" evidence="6">
    <location>
        <begin position="469"/>
        <end position="487"/>
    </location>
</feature>
<comment type="subcellular location">
    <subcellularLocation>
        <location evidence="1">Membrane</location>
        <topology evidence="1">Multi-pass membrane protein</topology>
    </subcellularLocation>
</comment>
<feature type="transmembrane region" description="Helical" evidence="6">
    <location>
        <begin position="523"/>
        <end position="541"/>
    </location>
</feature>
<dbReference type="Gene3D" id="1.20.1250.20">
    <property type="entry name" value="MFS general substrate transporter like domains"/>
    <property type="match status" value="1"/>
</dbReference>
<evidence type="ECO:0000256" key="2">
    <source>
        <dbReference type="ARBA" id="ARBA00022692"/>
    </source>
</evidence>
<feature type="compositionally biased region" description="Basic and acidic residues" evidence="5">
    <location>
        <begin position="1"/>
        <end position="18"/>
    </location>
</feature>
<feature type="transmembrane region" description="Helical" evidence="6">
    <location>
        <begin position="430"/>
        <end position="449"/>
    </location>
</feature>
<dbReference type="InterPro" id="IPR036259">
    <property type="entry name" value="MFS_trans_sf"/>
</dbReference>
<feature type="transmembrane region" description="Helical" evidence="6">
    <location>
        <begin position="399"/>
        <end position="418"/>
    </location>
</feature>